<gene>
    <name evidence="3" type="ORF">Sya03_58160</name>
</gene>
<feature type="region of interest" description="Disordered" evidence="1">
    <location>
        <begin position="1"/>
        <end position="31"/>
    </location>
</feature>
<dbReference type="Proteomes" id="UP000652013">
    <property type="component" value="Unassembled WGS sequence"/>
</dbReference>
<dbReference type="AlphaFoldDB" id="A0A8J4DMR0"/>
<proteinExistence type="predicted"/>
<keyword evidence="4" id="KW-1185">Reference proteome</keyword>
<dbReference type="EMBL" id="BOOY01000042">
    <property type="protein sequence ID" value="GIJ06464.1"/>
    <property type="molecule type" value="Genomic_DNA"/>
</dbReference>
<protein>
    <recommendedName>
        <fullName evidence="5">Prepilin-type N-terminal cleavage/methylation domain-containing protein</fullName>
    </recommendedName>
</protein>
<comment type="caution">
    <text evidence="3">The sequence shown here is derived from an EMBL/GenBank/DDBJ whole genome shotgun (WGS) entry which is preliminary data.</text>
</comment>
<organism evidence="3 4">
    <name type="scientific">Spirilliplanes yamanashiensis</name>
    <dbReference type="NCBI Taxonomy" id="42233"/>
    <lineage>
        <taxon>Bacteria</taxon>
        <taxon>Bacillati</taxon>
        <taxon>Actinomycetota</taxon>
        <taxon>Actinomycetes</taxon>
        <taxon>Micromonosporales</taxon>
        <taxon>Micromonosporaceae</taxon>
        <taxon>Spirilliplanes</taxon>
    </lineage>
</organism>
<reference evidence="3" key="1">
    <citation type="submission" date="2021-01" db="EMBL/GenBank/DDBJ databases">
        <title>Whole genome shotgun sequence of Spirilliplanes yamanashiensis NBRC 15828.</title>
        <authorList>
            <person name="Komaki H."/>
            <person name="Tamura T."/>
        </authorList>
    </citation>
    <scope>NUCLEOTIDE SEQUENCE</scope>
    <source>
        <strain evidence="3">NBRC 15828</strain>
    </source>
</reference>
<evidence type="ECO:0000313" key="3">
    <source>
        <dbReference type="EMBL" id="GIJ06464.1"/>
    </source>
</evidence>
<name>A0A8J4DMR0_9ACTN</name>
<keyword evidence="2" id="KW-1133">Transmembrane helix</keyword>
<keyword evidence="2" id="KW-0812">Transmembrane</keyword>
<feature type="transmembrane region" description="Helical" evidence="2">
    <location>
        <begin position="35"/>
        <end position="54"/>
    </location>
</feature>
<sequence length="216" mass="22385">MAGATTAEVPDVRRRAQRVPAAPAPSRPPRDDEGAALVELVVVLVVVSLVGALFTGGMLQMRASADSNERLAVAQAQLHAAFQRLDREIRYADGISPPGRAAGAWYVEYSATTAGVPSCTQLRMADATGRLESRGRRGGGPVGSWRTLASFLSGPRDFARTPATAGGARHQQLTVTLTLAAGSRGAPASRPAAFTFTALNTSAGTGDDVCGDLVRS</sequence>
<accession>A0A8J4DMR0</accession>
<evidence type="ECO:0000256" key="1">
    <source>
        <dbReference type="SAM" id="MobiDB-lite"/>
    </source>
</evidence>
<evidence type="ECO:0000256" key="2">
    <source>
        <dbReference type="SAM" id="Phobius"/>
    </source>
</evidence>
<evidence type="ECO:0008006" key="5">
    <source>
        <dbReference type="Google" id="ProtNLM"/>
    </source>
</evidence>
<evidence type="ECO:0000313" key="4">
    <source>
        <dbReference type="Proteomes" id="UP000652013"/>
    </source>
</evidence>
<keyword evidence="2" id="KW-0472">Membrane</keyword>